<evidence type="ECO:0000313" key="1">
    <source>
        <dbReference type="EMBL" id="PON62969.1"/>
    </source>
</evidence>
<dbReference type="EMBL" id="JXTB01000108">
    <property type="protein sequence ID" value="PON62969.1"/>
    <property type="molecule type" value="Genomic_DNA"/>
</dbReference>
<reference evidence="2" key="1">
    <citation type="submission" date="2016-06" db="EMBL/GenBank/DDBJ databases">
        <title>Parallel loss of symbiosis genes in relatives of nitrogen-fixing non-legume Parasponia.</title>
        <authorList>
            <person name="Van Velzen R."/>
            <person name="Holmer R."/>
            <person name="Bu F."/>
            <person name="Rutten L."/>
            <person name="Van Zeijl A."/>
            <person name="Liu W."/>
            <person name="Santuari L."/>
            <person name="Cao Q."/>
            <person name="Sharma T."/>
            <person name="Shen D."/>
            <person name="Roswanjaya Y."/>
            <person name="Wardhani T."/>
            <person name="Kalhor M.S."/>
            <person name="Jansen J."/>
            <person name="Van den Hoogen J."/>
            <person name="Gungor B."/>
            <person name="Hartog M."/>
            <person name="Hontelez J."/>
            <person name="Verver J."/>
            <person name="Yang W.-C."/>
            <person name="Schijlen E."/>
            <person name="Repin R."/>
            <person name="Schilthuizen M."/>
            <person name="Schranz E."/>
            <person name="Heidstra R."/>
            <person name="Miyata K."/>
            <person name="Fedorova E."/>
            <person name="Kohlen W."/>
            <person name="Bisseling T."/>
            <person name="Smit S."/>
            <person name="Geurts R."/>
        </authorList>
    </citation>
    <scope>NUCLEOTIDE SEQUENCE [LARGE SCALE GENOMIC DNA]</scope>
    <source>
        <strain evidence="2">cv. WU1-14</strain>
    </source>
</reference>
<comment type="caution">
    <text evidence="1">The sequence shown here is derived from an EMBL/GenBank/DDBJ whole genome shotgun (WGS) entry which is preliminary data.</text>
</comment>
<name>A0A2P5CPJ0_PARAD</name>
<protein>
    <submittedName>
        <fullName evidence="1">Uncharacterized protein</fullName>
    </submittedName>
</protein>
<dbReference type="AlphaFoldDB" id="A0A2P5CPJ0"/>
<evidence type="ECO:0000313" key="2">
    <source>
        <dbReference type="Proteomes" id="UP000237105"/>
    </source>
</evidence>
<accession>A0A2P5CPJ0</accession>
<dbReference type="Proteomes" id="UP000237105">
    <property type="component" value="Unassembled WGS sequence"/>
</dbReference>
<proteinExistence type="predicted"/>
<gene>
    <name evidence="1" type="ORF">PanWU01x14_134160</name>
</gene>
<keyword evidence="2" id="KW-1185">Reference proteome</keyword>
<organism evidence="1 2">
    <name type="scientific">Parasponia andersonii</name>
    <name type="common">Sponia andersonii</name>
    <dbReference type="NCBI Taxonomy" id="3476"/>
    <lineage>
        <taxon>Eukaryota</taxon>
        <taxon>Viridiplantae</taxon>
        <taxon>Streptophyta</taxon>
        <taxon>Embryophyta</taxon>
        <taxon>Tracheophyta</taxon>
        <taxon>Spermatophyta</taxon>
        <taxon>Magnoliopsida</taxon>
        <taxon>eudicotyledons</taxon>
        <taxon>Gunneridae</taxon>
        <taxon>Pentapetalae</taxon>
        <taxon>rosids</taxon>
        <taxon>fabids</taxon>
        <taxon>Rosales</taxon>
        <taxon>Cannabaceae</taxon>
        <taxon>Parasponia</taxon>
    </lineage>
</organism>
<sequence>MSSFLCRESFYGFVSLSTALDGYHEKHTGSNEVPQIVLPPKFRHLPQHLILSAPHRRNPSQNLIISTCSISSAQFLCPSFFLGNVGIRRASSSFGFFDHALHQTQLKVPAFFFNITLPSKF</sequence>